<dbReference type="Proteomes" id="UP000287166">
    <property type="component" value="Unassembled WGS sequence"/>
</dbReference>
<feature type="region of interest" description="Disordered" evidence="1">
    <location>
        <begin position="50"/>
        <end position="77"/>
    </location>
</feature>
<name>A0A401GVP8_9APHY</name>
<protein>
    <submittedName>
        <fullName evidence="2">Uncharacterized protein</fullName>
    </submittedName>
</protein>
<reference evidence="2 3" key="1">
    <citation type="journal article" date="2018" name="Sci. Rep.">
        <title>Genome sequence of the cauliflower mushroom Sparassis crispa (Hanabiratake) and its association with beneficial usage.</title>
        <authorList>
            <person name="Kiyama R."/>
            <person name="Furutani Y."/>
            <person name="Kawaguchi K."/>
            <person name="Nakanishi T."/>
        </authorList>
    </citation>
    <scope>NUCLEOTIDE SEQUENCE [LARGE SCALE GENOMIC DNA]</scope>
</reference>
<proteinExistence type="predicted"/>
<comment type="caution">
    <text evidence="2">The sequence shown here is derived from an EMBL/GenBank/DDBJ whole genome shotgun (WGS) entry which is preliminary data.</text>
</comment>
<sequence>MYHHQGVTTPTPPSDHRRTLCMMHKIPPSISVDPPSLIHPGRVLTYIAPPRAPRESNSAGAHRIRDGPPHPGEIKRSRSGVRVGWVRVGRDLDERRGSTLIQNASGAQGLRRDAGVTYKQRRTSCAGAEYWRILRACSTGGRANISSAGEHAKVWVGTTSITALILVQYA</sequence>
<accession>A0A401GVP8</accession>
<evidence type="ECO:0000256" key="1">
    <source>
        <dbReference type="SAM" id="MobiDB-lite"/>
    </source>
</evidence>
<feature type="compositionally biased region" description="Basic and acidic residues" evidence="1">
    <location>
        <begin position="63"/>
        <end position="76"/>
    </location>
</feature>
<keyword evidence="3" id="KW-1185">Reference proteome</keyword>
<organism evidence="2 3">
    <name type="scientific">Sparassis crispa</name>
    <dbReference type="NCBI Taxonomy" id="139825"/>
    <lineage>
        <taxon>Eukaryota</taxon>
        <taxon>Fungi</taxon>
        <taxon>Dikarya</taxon>
        <taxon>Basidiomycota</taxon>
        <taxon>Agaricomycotina</taxon>
        <taxon>Agaricomycetes</taxon>
        <taxon>Polyporales</taxon>
        <taxon>Sparassidaceae</taxon>
        <taxon>Sparassis</taxon>
    </lineage>
</organism>
<dbReference type="GeneID" id="38783218"/>
<dbReference type="InParanoid" id="A0A401GVP8"/>
<dbReference type="AlphaFoldDB" id="A0A401GVP8"/>
<dbReference type="EMBL" id="BFAD01000009">
    <property type="protein sequence ID" value="GBE86301.1"/>
    <property type="molecule type" value="Genomic_DNA"/>
</dbReference>
<dbReference type="RefSeq" id="XP_027617214.1">
    <property type="nucleotide sequence ID" value="XM_027761413.1"/>
</dbReference>
<evidence type="ECO:0000313" key="3">
    <source>
        <dbReference type="Proteomes" id="UP000287166"/>
    </source>
</evidence>
<gene>
    <name evidence="2" type="ORF">SCP_0901800</name>
</gene>
<evidence type="ECO:0000313" key="2">
    <source>
        <dbReference type="EMBL" id="GBE86301.1"/>
    </source>
</evidence>